<feature type="non-terminal residue" evidence="1">
    <location>
        <position position="1"/>
    </location>
</feature>
<accession>A0A2T9Z3Z9</accession>
<dbReference type="Proteomes" id="UP000245699">
    <property type="component" value="Unassembled WGS sequence"/>
</dbReference>
<dbReference type="EMBL" id="MBFT01000045">
    <property type="protein sequence ID" value="PVU99302.1"/>
    <property type="molecule type" value="Genomic_DNA"/>
</dbReference>
<evidence type="ECO:0000313" key="1">
    <source>
        <dbReference type="EMBL" id="PVU99302.1"/>
    </source>
</evidence>
<sequence>DFDFDGNWDGIGLDLNWIWTLIELVLNTDFDSVVLNYYRTCIELRLDLNMYVLPVYRLNYGCECTLRNCQLRLYYYNIGSAFSTTAGAENKELVLFDI</sequence>
<keyword evidence="2" id="KW-1185">Reference proteome</keyword>
<dbReference type="AlphaFoldDB" id="A0A2T9Z3Z9"/>
<proteinExistence type="predicted"/>
<organism evidence="1 2">
    <name type="scientific">Furculomyces boomerangus</name>
    <dbReference type="NCBI Taxonomy" id="61424"/>
    <lineage>
        <taxon>Eukaryota</taxon>
        <taxon>Fungi</taxon>
        <taxon>Fungi incertae sedis</taxon>
        <taxon>Zoopagomycota</taxon>
        <taxon>Kickxellomycotina</taxon>
        <taxon>Harpellomycetes</taxon>
        <taxon>Harpellales</taxon>
        <taxon>Harpellaceae</taxon>
        <taxon>Furculomyces</taxon>
    </lineage>
</organism>
<evidence type="ECO:0000313" key="2">
    <source>
        <dbReference type="Proteomes" id="UP000245699"/>
    </source>
</evidence>
<reference evidence="1 2" key="1">
    <citation type="journal article" date="2018" name="MBio">
        <title>Comparative Genomics Reveals the Core Gene Toolbox for the Fungus-Insect Symbiosis.</title>
        <authorList>
            <person name="Wang Y."/>
            <person name="Stata M."/>
            <person name="Wang W."/>
            <person name="Stajich J.E."/>
            <person name="White M.M."/>
            <person name="Moncalvo J.M."/>
        </authorList>
    </citation>
    <scope>NUCLEOTIDE SEQUENCE [LARGE SCALE GENOMIC DNA]</scope>
    <source>
        <strain evidence="1 2">AUS-77-4</strain>
    </source>
</reference>
<comment type="caution">
    <text evidence="1">The sequence shown here is derived from an EMBL/GenBank/DDBJ whole genome shotgun (WGS) entry which is preliminary data.</text>
</comment>
<name>A0A2T9Z3Z9_9FUNG</name>
<gene>
    <name evidence="1" type="ORF">BB559_000851</name>
</gene>
<protein>
    <submittedName>
        <fullName evidence="1">Uncharacterized protein</fullName>
    </submittedName>
</protein>